<feature type="transmembrane region" description="Helical" evidence="1">
    <location>
        <begin position="79"/>
        <end position="100"/>
    </location>
</feature>
<feature type="transmembrane region" description="Helical" evidence="1">
    <location>
        <begin position="21"/>
        <end position="38"/>
    </location>
</feature>
<proteinExistence type="predicted"/>
<comment type="caution">
    <text evidence="2">The sequence shown here is derived from an EMBL/GenBank/DDBJ whole genome shotgun (WGS) entry which is preliminary data.</text>
</comment>
<dbReference type="EMBL" id="BAABFR010000056">
    <property type="protein sequence ID" value="GAA4397566.1"/>
    <property type="molecule type" value="Genomic_DNA"/>
</dbReference>
<reference evidence="3" key="1">
    <citation type="journal article" date="2019" name="Int. J. Syst. Evol. Microbiol.">
        <title>The Global Catalogue of Microorganisms (GCM) 10K type strain sequencing project: providing services to taxonomists for standard genome sequencing and annotation.</title>
        <authorList>
            <consortium name="The Broad Institute Genomics Platform"/>
            <consortium name="The Broad Institute Genome Sequencing Center for Infectious Disease"/>
            <person name="Wu L."/>
            <person name="Ma J."/>
        </authorList>
    </citation>
    <scope>NUCLEOTIDE SEQUENCE [LARGE SCALE GENOMIC DNA]</scope>
    <source>
        <strain evidence="3">JCM 17688</strain>
    </source>
</reference>
<accession>A0ABP8JXD7</accession>
<keyword evidence="3" id="KW-1185">Reference proteome</keyword>
<organism evidence="2 3">
    <name type="scientific">Tsukamurella soli</name>
    <dbReference type="NCBI Taxonomy" id="644556"/>
    <lineage>
        <taxon>Bacteria</taxon>
        <taxon>Bacillati</taxon>
        <taxon>Actinomycetota</taxon>
        <taxon>Actinomycetes</taxon>
        <taxon>Mycobacteriales</taxon>
        <taxon>Tsukamurellaceae</taxon>
        <taxon>Tsukamurella</taxon>
    </lineage>
</organism>
<evidence type="ECO:0000313" key="3">
    <source>
        <dbReference type="Proteomes" id="UP001500635"/>
    </source>
</evidence>
<evidence type="ECO:0000256" key="1">
    <source>
        <dbReference type="SAM" id="Phobius"/>
    </source>
</evidence>
<feature type="transmembrane region" description="Helical" evidence="1">
    <location>
        <begin position="44"/>
        <end position="67"/>
    </location>
</feature>
<evidence type="ECO:0008006" key="4">
    <source>
        <dbReference type="Google" id="ProtNLM"/>
    </source>
</evidence>
<feature type="transmembrane region" description="Helical" evidence="1">
    <location>
        <begin position="151"/>
        <end position="172"/>
    </location>
</feature>
<evidence type="ECO:0000313" key="2">
    <source>
        <dbReference type="EMBL" id="GAA4397566.1"/>
    </source>
</evidence>
<keyword evidence="1" id="KW-1133">Transmembrane helix</keyword>
<name>A0ABP8JXD7_9ACTN</name>
<protein>
    <recommendedName>
        <fullName evidence="4">DUF4386 domain-containing protein</fullName>
    </recommendedName>
</protein>
<feature type="transmembrane region" description="Helical" evidence="1">
    <location>
        <begin position="120"/>
        <end position="144"/>
    </location>
</feature>
<feature type="transmembrane region" description="Helical" evidence="1">
    <location>
        <begin position="178"/>
        <end position="197"/>
    </location>
</feature>
<dbReference type="RefSeq" id="WP_344997956.1">
    <property type="nucleotide sequence ID" value="NZ_BAABFR010000056.1"/>
</dbReference>
<keyword evidence="1" id="KW-0812">Transmembrane</keyword>
<dbReference type="Proteomes" id="UP001500635">
    <property type="component" value="Unassembled WGS sequence"/>
</dbReference>
<sequence length="212" mass="22411">MNDIQASVRSRRRPDGPPAGVLALITLAATIASVIAHANDSDRWQGVFVFAASVPLGIYAATMYARLLRLGIRVPGPNISFFGGMTASILGAASGLVSWAQSRADALPVVVDHLMTDIGFALGGVGMVGGLGLLIAGIAVPSIILRLVPRWLAWSGLVLAVIGEVSFLALVWSGFDALLPIARFVGLIWLAIVGFRLPRSRHDVPARWSRRA</sequence>
<keyword evidence="1" id="KW-0472">Membrane</keyword>
<gene>
    <name evidence="2" type="ORF">GCM10023147_33020</name>
</gene>